<keyword evidence="2" id="KW-1133">Transmembrane helix</keyword>
<dbReference type="Proteomes" id="UP000241890">
    <property type="component" value="Unassembled WGS sequence"/>
</dbReference>
<keyword evidence="4" id="KW-1185">Reference proteome</keyword>
<gene>
    <name evidence="3" type="ORF">FCC1311_079882</name>
</gene>
<feature type="region of interest" description="Disordered" evidence="1">
    <location>
        <begin position="1"/>
        <end position="29"/>
    </location>
</feature>
<protein>
    <submittedName>
        <fullName evidence="3">Uncharacterized protein</fullName>
    </submittedName>
</protein>
<evidence type="ECO:0000313" key="3">
    <source>
        <dbReference type="EMBL" id="GBG31763.1"/>
    </source>
</evidence>
<keyword evidence="2" id="KW-0472">Membrane</keyword>
<dbReference type="EMBL" id="BEYU01000106">
    <property type="protein sequence ID" value="GBG31763.1"/>
    <property type="molecule type" value="Genomic_DNA"/>
</dbReference>
<sequence>MTTQKRRSSTSEHGTEGGVQDEMEASGGSGALARHRLDKDEGVGVEILARQELAILMEMAKPYLENVETKVVLRRLVHSLVPMHRPTVALIADPDLYGPIVLTATKALLLQATGFSVLSGILVAIFYWVGLSGGLYLASRRILHEYRIISGGLGVDVASQELDEEQGGAALDEGQREANHGGDDVAVNDHDDDGDKGRHLQLAEDRGTKRDRARDGLAGERSLTNRPKIQRRTASDLVENLNFSYYNAKEVVNVMAEMPKKTRASVLPRVIREAHREGDEARLEALATLTRDLLTFKTTDEASNPTDGDKDGDGDAEMHLTTEDDEDFVRVLYADASPMRMTSRRDIAEMALLAAPVLGPRGAELLRYAVNEAGESLRALAMRSAVQCSALTDEELVAMVESSRSPKELQLRAERVLQARPKPAIAEALYENLHLRATALAKKALVMAGPDVAARMVLARVDKFLAQWKIFFTNPEDGGNARDLKITLAELPMKRFWDRYGDALVAAYEESLKSEVAQGGANRVLGVFYVHFAWSIVMESWKAPSARDASKLFSLLQEFPPLYPREMAVQWEHRDRVVEMLNTRSPEEMSRFAQHALKIQFSGSLARMAPRLLGATPLQDLVDALLSCTENLKDLEREGGGAAPVIVSACKEDLFEQVKGAIVQRLRTGRFEHDARHASGGDAKTQGKRLLQWCGDEIVACLKCGSSLTLESAPNSSEEPFAWGFALRLPLDDMSRPGWQEKAEREKAHFSKRNLYLAQLLRAVKEIGTALGQESIRAVFGEIWYGVLVTLARVLYERAGDFSETTAEYMVSWAGTLGDKETKQRQAIVNAMYEVWLGQYLESLEFLMVPRMNLQSKELAKYLGRSTDLRTSLCTSTESRVAAKLREEASIKALDVAVTNWRKYALHSAFDSELDAGNTKYTWDEVTSEFVQASYSAQDAKELQRTLLQQWESLVSLLFARKAQGPDIAETRLGTVASWRPPFAAKDGASARILGTLLVDLLQPSGPRGSAKLGDIVTNLAVEAAKGDVKAIDESLRKLLTIVIRAQAWMDVESVFPQIGDVVIEAVGCREQFLFSYMTRTVSRQPALQSGRIDILDRMIHAVQVDLIPKLETLTAREMNELKLALRERAHPRDEAFAEEWRDLRRQSTFNESGNGRLSAYMDQLDRACARKSRTVASRVFSDFVRSIRNEQGPNRVQGLEALSRRWPKMVHLFLREDYVTDAAARLIASRQEASSVAMDTEDSATVAGFAREGPAAKSVQVVLSALGQLTQDTVAATNMDARLMDAASRCLRVMLNLVMDVTCSWLMTQSGPGDVDMQAREASLETRKAWYATAAKSLLVMESVQTGARAREQLVLAHASVDSDDLKRVVNFDGEVVPLLAGTAGLPSSAVDKARTLHFCKKEERVDRGEIISPQVSALDMIAVVSSGYEAVDLDQPFGLGAHFASSLSRITQLVRSLGQYWPATPGIFETITDLVNEACSGRNALCNLSTVGDFLDMLEKSSVAEYGVSENCVASRVCAAFPTLRAARERLALVGVAAAKPSVGFVQGLSTPMYDEASCKRAVLAWQRRQDERKGVLKLGEALEARLRETAPESKEHTLGLFVAVMRCCTHDEVCLPRQRGHADVSAKVDRARALLEMDESAIYMEAVEEVLFRQRQDQVAVYVAPERETHENFAGRFFQDEKRLRKLEQARDDEEREDLLRQMGGLRVWDFSTLRIDRLPYVVARRVAEQSWADFSNGELASEQRTEALKQWLANPALETQAAMTCLMKLYEQADVEKRESGNVSVETQRSVKTIIQNVFEAHDPFACLVYLLSPEAMQNDFGNGTAMTLAGVRQHVGEAKLLGILGLVLGETRRKMLRVGVHKAVLRLLTEIQLPEALALLRSEWARTTPALHVDVKRVIVKFALACLQDPAQSGALRGAPAPTWPPQEAAFALDLLHDLAVDSRHEMQLRGYLLATLPSSRGLAPLRTNAGEDDHSSASVTNFWMSDTVSDTLRTFSLSTTSSRKDVMETLAITSEGSFRIDTQHTSAFCSRVLLPLTRMREGEEDFVVPMARVRMATVWATHVPDESYFEDLLGTIKIPVVKSLDDVVNLPMLDDGGVELFQVRGLTAGVIWHRFSEAYNCRPEGVAASAMRRDGAAASVRSALESEFETLAKTARMDLNTRAAAEARMKMVVLVLRRLAQSKMDANAETVEHFLRAVCKPLRTRLEVWKRLDIMPYDLENLVLQDYPKR</sequence>
<evidence type="ECO:0000313" key="4">
    <source>
        <dbReference type="Proteomes" id="UP000241890"/>
    </source>
</evidence>
<keyword evidence="2" id="KW-0812">Transmembrane</keyword>
<evidence type="ECO:0000256" key="1">
    <source>
        <dbReference type="SAM" id="MobiDB-lite"/>
    </source>
</evidence>
<feature type="compositionally biased region" description="Basic and acidic residues" evidence="1">
    <location>
        <begin position="307"/>
        <end position="321"/>
    </location>
</feature>
<accession>A0A2R5GSY2</accession>
<feature type="region of interest" description="Disordered" evidence="1">
    <location>
        <begin position="297"/>
        <end position="321"/>
    </location>
</feature>
<proteinExistence type="predicted"/>
<organism evidence="3 4">
    <name type="scientific">Hondaea fermentalgiana</name>
    <dbReference type="NCBI Taxonomy" id="2315210"/>
    <lineage>
        <taxon>Eukaryota</taxon>
        <taxon>Sar</taxon>
        <taxon>Stramenopiles</taxon>
        <taxon>Bigyra</taxon>
        <taxon>Labyrinthulomycetes</taxon>
        <taxon>Thraustochytrida</taxon>
        <taxon>Thraustochytriidae</taxon>
        <taxon>Hondaea</taxon>
    </lineage>
</organism>
<name>A0A2R5GSY2_9STRA</name>
<evidence type="ECO:0000256" key="2">
    <source>
        <dbReference type="SAM" id="Phobius"/>
    </source>
</evidence>
<dbReference type="InParanoid" id="A0A2R5GSY2"/>
<feature type="transmembrane region" description="Helical" evidence="2">
    <location>
        <begin position="115"/>
        <end position="138"/>
    </location>
</feature>
<feature type="region of interest" description="Disordered" evidence="1">
    <location>
        <begin position="174"/>
        <end position="230"/>
    </location>
</feature>
<feature type="compositionally biased region" description="Basic and acidic residues" evidence="1">
    <location>
        <begin position="174"/>
        <end position="218"/>
    </location>
</feature>
<comment type="caution">
    <text evidence="3">The sequence shown here is derived from an EMBL/GenBank/DDBJ whole genome shotgun (WGS) entry which is preliminary data.</text>
</comment>
<reference evidence="3 4" key="1">
    <citation type="submission" date="2017-12" db="EMBL/GenBank/DDBJ databases">
        <title>Sequencing, de novo assembly and annotation of complete genome of a new Thraustochytrid species, strain FCC1311.</title>
        <authorList>
            <person name="Sedici K."/>
            <person name="Godart F."/>
            <person name="Aiese Cigliano R."/>
            <person name="Sanseverino W."/>
            <person name="Barakat M."/>
            <person name="Ortet P."/>
            <person name="Marechal E."/>
            <person name="Cagnac O."/>
            <person name="Amato A."/>
        </authorList>
    </citation>
    <scope>NUCLEOTIDE SEQUENCE [LARGE SCALE GENOMIC DNA]</scope>
</reference>